<dbReference type="GO" id="GO:0000160">
    <property type="term" value="P:phosphorelay signal transduction system"/>
    <property type="evidence" value="ECO:0007669"/>
    <property type="project" value="InterPro"/>
</dbReference>
<feature type="region of interest" description="Disordered" evidence="6">
    <location>
        <begin position="264"/>
        <end position="292"/>
    </location>
</feature>
<dbReference type="Gene3D" id="1.10.10.10">
    <property type="entry name" value="Winged helix-like DNA-binding domain superfamily/Winged helix DNA-binding domain"/>
    <property type="match status" value="1"/>
</dbReference>
<dbReference type="CDD" id="cd15831">
    <property type="entry name" value="BTAD"/>
    <property type="match status" value="1"/>
</dbReference>
<dbReference type="InterPro" id="IPR016032">
    <property type="entry name" value="Sig_transdc_resp-reg_C-effctor"/>
</dbReference>
<dbReference type="SUPFAM" id="SSF48452">
    <property type="entry name" value="TPR-like"/>
    <property type="match status" value="1"/>
</dbReference>
<dbReference type="InterPro" id="IPR011990">
    <property type="entry name" value="TPR-like_helical_dom_sf"/>
</dbReference>
<comment type="similarity">
    <text evidence="1">Belongs to the AfsR/DnrI/RedD regulatory family.</text>
</comment>
<feature type="DNA-binding region" description="OmpR/PhoB-type" evidence="5">
    <location>
        <begin position="1"/>
        <end position="93"/>
    </location>
</feature>
<keyword evidence="2" id="KW-0805">Transcription regulation</keyword>
<dbReference type="SUPFAM" id="SSF52540">
    <property type="entry name" value="P-loop containing nucleoside triphosphate hydrolases"/>
    <property type="match status" value="1"/>
</dbReference>
<dbReference type="SMART" id="SM01043">
    <property type="entry name" value="BTAD"/>
    <property type="match status" value="1"/>
</dbReference>
<name>A0A7W7T548_9PSEU</name>
<evidence type="ECO:0000313" key="9">
    <source>
        <dbReference type="Proteomes" id="UP000542674"/>
    </source>
</evidence>
<dbReference type="InterPro" id="IPR005158">
    <property type="entry name" value="BTAD"/>
</dbReference>
<evidence type="ECO:0000256" key="6">
    <source>
        <dbReference type="SAM" id="MobiDB-lite"/>
    </source>
</evidence>
<accession>A0A7W7T548</accession>
<dbReference type="SUPFAM" id="SSF46894">
    <property type="entry name" value="C-terminal effector domain of the bipartite response regulators"/>
    <property type="match status" value="1"/>
</dbReference>
<evidence type="ECO:0000256" key="1">
    <source>
        <dbReference type="ARBA" id="ARBA00005820"/>
    </source>
</evidence>
<evidence type="ECO:0000256" key="4">
    <source>
        <dbReference type="ARBA" id="ARBA00023163"/>
    </source>
</evidence>
<dbReference type="PANTHER" id="PTHR35807:SF1">
    <property type="entry name" value="TRANSCRIPTIONAL REGULATOR REDD"/>
    <property type="match status" value="1"/>
</dbReference>
<dbReference type="InterPro" id="IPR027417">
    <property type="entry name" value="P-loop_NTPase"/>
</dbReference>
<dbReference type="PANTHER" id="PTHR35807">
    <property type="entry name" value="TRANSCRIPTIONAL REGULATOR REDD-RELATED"/>
    <property type="match status" value="1"/>
</dbReference>
<sequence length="623" mass="67448">MRFRLLGALDVRDATGAVVFVGPRQRAILAALLLRANEVASVGYLADAAWEVLPAKPHSNVRTYISGLRRRLGDGPGSGERLLTRPGGYVLRVAPAELDLTVFEELAGQGERAMLSGDLHRAVQRFEESLGQWRGKPLEGLSVGTPLRAELSRLEERRLTVVERHGEAAIGLGRHEGLIANLRLLVEDYPFRERLWAQLMLALNLAGRQAEALRAFHDARRMLDEELGVDPGPELGELHQRILRGEIEPAPPVSARILVGAAPDDGRTAVTGGGRRGVPSATASDPAPSQLPPDIGDFVGREPELRQVIDRLTHEDDTMVLPVAVLSGQRGIGKTTLAVHVAHRLRCHYPDGQLYLDLGGSGSVPRDARSLLTQLLRSLGIVVSDPAVDLADLSGLFRAGLAGRRVLIVLDDAVRAEQVRPLLPGDARCGVIITSQSRLTDLPATVRVRLPPLTETDAVELLGEVAGAHRLRSGYDDAVELVRLCDALPLAVRAAGARLAAKPHWPIGQLVFRLSDEHHRLDRLDIGDLTVRARLAASYGSLDATTQRAFCLVSLMESDEFRACAAAPLLEVPVGKATDLLEALVDAQLIEATPARDGIRYRMPVLVRLYAREKAVTMCDATS</sequence>
<dbReference type="PROSITE" id="PS51755">
    <property type="entry name" value="OMPR_PHOB"/>
    <property type="match status" value="1"/>
</dbReference>
<dbReference type="Pfam" id="PF00931">
    <property type="entry name" value="NB-ARC"/>
    <property type="match status" value="1"/>
</dbReference>
<evidence type="ECO:0000256" key="2">
    <source>
        <dbReference type="ARBA" id="ARBA00023015"/>
    </source>
</evidence>
<evidence type="ECO:0000259" key="7">
    <source>
        <dbReference type="PROSITE" id="PS51755"/>
    </source>
</evidence>
<dbReference type="RefSeq" id="WP_184671007.1">
    <property type="nucleotide sequence ID" value="NZ_BAABAI010000022.1"/>
</dbReference>
<dbReference type="GO" id="GO:0003677">
    <property type="term" value="F:DNA binding"/>
    <property type="evidence" value="ECO:0007669"/>
    <property type="project" value="UniProtKB-UniRule"/>
</dbReference>
<keyword evidence="4" id="KW-0804">Transcription</keyword>
<dbReference type="InterPro" id="IPR051677">
    <property type="entry name" value="AfsR-DnrI-RedD_regulator"/>
</dbReference>
<dbReference type="EMBL" id="JACHJS010000001">
    <property type="protein sequence ID" value="MBB4966763.1"/>
    <property type="molecule type" value="Genomic_DNA"/>
</dbReference>
<dbReference type="AlphaFoldDB" id="A0A7W7T548"/>
<dbReference type="GO" id="GO:0006355">
    <property type="term" value="P:regulation of DNA-templated transcription"/>
    <property type="evidence" value="ECO:0007669"/>
    <property type="project" value="InterPro"/>
</dbReference>
<dbReference type="Gene3D" id="1.25.40.10">
    <property type="entry name" value="Tetratricopeptide repeat domain"/>
    <property type="match status" value="1"/>
</dbReference>
<dbReference type="Pfam" id="PF03704">
    <property type="entry name" value="BTAD"/>
    <property type="match status" value="1"/>
</dbReference>
<dbReference type="InterPro" id="IPR036388">
    <property type="entry name" value="WH-like_DNA-bd_sf"/>
</dbReference>
<dbReference type="PRINTS" id="PR00364">
    <property type="entry name" value="DISEASERSIST"/>
</dbReference>
<protein>
    <submittedName>
        <fullName evidence="8">DNA-binding SARP family transcriptional activator</fullName>
    </submittedName>
</protein>
<comment type="caution">
    <text evidence="8">The sequence shown here is derived from an EMBL/GenBank/DDBJ whole genome shotgun (WGS) entry which is preliminary data.</text>
</comment>
<keyword evidence="9" id="KW-1185">Reference proteome</keyword>
<evidence type="ECO:0000256" key="5">
    <source>
        <dbReference type="PROSITE-ProRule" id="PRU01091"/>
    </source>
</evidence>
<dbReference type="Gene3D" id="3.40.50.300">
    <property type="entry name" value="P-loop containing nucleotide triphosphate hydrolases"/>
    <property type="match status" value="1"/>
</dbReference>
<dbReference type="Proteomes" id="UP000542674">
    <property type="component" value="Unassembled WGS sequence"/>
</dbReference>
<dbReference type="Pfam" id="PF00486">
    <property type="entry name" value="Trans_reg_C"/>
    <property type="match status" value="1"/>
</dbReference>
<keyword evidence="3 5" id="KW-0238">DNA-binding</keyword>
<evidence type="ECO:0000313" key="8">
    <source>
        <dbReference type="EMBL" id="MBB4966763.1"/>
    </source>
</evidence>
<evidence type="ECO:0000256" key="3">
    <source>
        <dbReference type="ARBA" id="ARBA00023125"/>
    </source>
</evidence>
<gene>
    <name evidence="8" type="ORF">F4559_004122</name>
</gene>
<dbReference type="SMART" id="SM00862">
    <property type="entry name" value="Trans_reg_C"/>
    <property type="match status" value="1"/>
</dbReference>
<dbReference type="InterPro" id="IPR002182">
    <property type="entry name" value="NB-ARC"/>
</dbReference>
<dbReference type="InterPro" id="IPR001867">
    <property type="entry name" value="OmpR/PhoB-type_DNA-bd"/>
</dbReference>
<feature type="domain" description="OmpR/PhoB-type" evidence="7">
    <location>
        <begin position="1"/>
        <end position="93"/>
    </location>
</feature>
<proteinExistence type="inferred from homology"/>
<dbReference type="GO" id="GO:0043531">
    <property type="term" value="F:ADP binding"/>
    <property type="evidence" value="ECO:0007669"/>
    <property type="project" value="InterPro"/>
</dbReference>
<reference evidence="8 9" key="1">
    <citation type="submission" date="2020-08" db="EMBL/GenBank/DDBJ databases">
        <title>Sequencing the genomes of 1000 actinobacteria strains.</title>
        <authorList>
            <person name="Klenk H.-P."/>
        </authorList>
    </citation>
    <scope>NUCLEOTIDE SEQUENCE [LARGE SCALE GENOMIC DNA]</scope>
    <source>
        <strain evidence="8 9">DSM 45084</strain>
    </source>
</reference>
<organism evidence="8 9">
    <name type="scientific">Saccharothrix violaceirubra</name>
    <dbReference type="NCBI Taxonomy" id="413306"/>
    <lineage>
        <taxon>Bacteria</taxon>
        <taxon>Bacillati</taxon>
        <taxon>Actinomycetota</taxon>
        <taxon>Actinomycetes</taxon>
        <taxon>Pseudonocardiales</taxon>
        <taxon>Pseudonocardiaceae</taxon>
        <taxon>Saccharothrix</taxon>
    </lineage>
</organism>